<dbReference type="Proteomes" id="UP000439903">
    <property type="component" value="Unassembled WGS sequence"/>
</dbReference>
<dbReference type="AlphaFoldDB" id="A0A8H3X0V8"/>
<dbReference type="EMBL" id="WTPW01002532">
    <property type="protein sequence ID" value="KAF0377941.1"/>
    <property type="molecule type" value="Genomic_DNA"/>
</dbReference>
<name>A0A8H3X0V8_GIGMA</name>
<proteinExistence type="predicted"/>
<sequence>MGNWLEEMGQDDNDDDDDNNYVVKKQFFEADNIKQKLKSQIHSNDVYTSKSINTRKIMKALRSEDINSISKITEEEISQRIESIEITDD</sequence>
<gene>
    <name evidence="1" type="ORF">F8M41_012490</name>
</gene>
<keyword evidence="2" id="KW-1185">Reference proteome</keyword>
<evidence type="ECO:0000313" key="2">
    <source>
        <dbReference type="Proteomes" id="UP000439903"/>
    </source>
</evidence>
<accession>A0A8H3X0V8</accession>
<comment type="caution">
    <text evidence="1">The sequence shown here is derived from an EMBL/GenBank/DDBJ whole genome shotgun (WGS) entry which is preliminary data.</text>
</comment>
<reference evidence="1 2" key="1">
    <citation type="journal article" date="2019" name="Environ. Microbiol.">
        <title>At the nexus of three kingdoms: the genome of the mycorrhizal fungus Gigaspora margarita provides insights into plant, endobacterial and fungal interactions.</title>
        <authorList>
            <person name="Venice F."/>
            <person name="Ghignone S."/>
            <person name="Salvioli di Fossalunga A."/>
            <person name="Amselem J."/>
            <person name="Novero M."/>
            <person name="Xianan X."/>
            <person name="Sedzielewska Toro K."/>
            <person name="Morin E."/>
            <person name="Lipzen A."/>
            <person name="Grigoriev I.V."/>
            <person name="Henrissat B."/>
            <person name="Martin F.M."/>
            <person name="Bonfante P."/>
        </authorList>
    </citation>
    <scope>NUCLEOTIDE SEQUENCE [LARGE SCALE GENOMIC DNA]</scope>
    <source>
        <strain evidence="1 2">BEG34</strain>
    </source>
</reference>
<evidence type="ECO:0000313" key="1">
    <source>
        <dbReference type="EMBL" id="KAF0377941.1"/>
    </source>
</evidence>
<organism evidence="1 2">
    <name type="scientific">Gigaspora margarita</name>
    <dbReference type="NCBI Taxonomy" id="4874"/>
    <lineage>
        <taxon>Eukaryota</taxon>
        <taxon>Fungi</taxon>
        <taxon>Fungi incertae sedis</taxon>
        <taxon>Mucoromycota</taxon>
        <taxon>Glomeromycotina</taxon>
        <taxon>Glomeromycetes</taxon>
        <taxon>Diversisporales</taxon>
        <taxon>Gigasporaceae</taxon>
        <taxon>Gigaspora</taxon>
    </lineage>
</organism>
<protein>
    <submittedName>
        <fullName evidence="1">Uncharacterized protein</fullName>
    </submittedName>
</protein>